<dbReference type="InterPro" id="IPR001645">
    <property type="entry name" value="Folylpolyglutamate_synth"/>
</dbReference>
<dbReference type="GO" id="GO:0008841">
    <property type="term" value="F:dihydrofolate synthase activity"/>
    <property type="evidence" value="ECO:0007669"/>
    <property type="project" value="UniProtKB-EC"/>
</dbReference>
<organism evidence="24 25">
    <name type="scientific">Nitrospira moscoviensis</name>
    <dbReference type="NCBI Taxonomy" id="42253"/>
    <lineage>
        <taxon>Bacteria</taxon>
        <taxon>Pseudomonadati</taxon>
        <taxon>Nitrospirota</taxon>
        <taxon>Nitrospiria</taxon>
        <taxon>Nitrospirales</taxon>
        <taxon>Nitrospiraceae</taxon>
        <taxon>Nitrospira</taxon>
    </lineage>
</organism>
<evidence type="ECO:0000256" key="9">
    <source>
        <dbReference type="ARBA" id="ARBA00022598"/>
    </source>
</evidence>
<dbReference type="InterPro" id="IPR013221">
    <property type="entry name" value="Mur_ligase_cen"/>
</dbReference>
<evidence type="ECO:0000256" key="6">
    <source>
        <dbReference type="ARBA" id="ARBA00013023"/>
    </source>
</evidence>
<evidence type="ECO:0000256" key="15">
    <source>
        <dbReference type="ARBA" id="ARBA00030048"/>
    </source>
</evidence>
<dbReference type="NCBIfam" id="TIGR01499">
    <property type="entry name" value="folC"/>
    <property type="match status" value="1"/>
</dbReference>
<evidence type="ECO:0000256" key="4">
    <source>
        <dbReference type="ARBA" id="ARBA00005150"/>
    </source>
</evidence>
<keyword evidence="11" id="KW-0547">Nucleotide-binding</keyword>
<dbReference type="PIRSF" id="PIRSF001563">
    <property type="entry name" value="Folylpolyglu_synth"/>
    <property type="match status" value="1"/>
</dbReference>
<dbReference type="GO" id="GO:0005737">
    <property type="term" value="C:cytoplasm"/>
    <property type="evidence" value="ECO:0007669"/>
    <property type="project" value="TreeGrafter"/>
</dbReference>
<accession>A0A0K2GFI9</accession>
<dbReference type="PANTHER" id="PTHR11136:SF0">
    <property type="entry name" value="DIHYDROFOLATE SYNTHETASE-RELATED"/>
    <property type="match status" value="1"/>
</dbReference>
<dbReference type="Proteomes" id="UP000069205">
    <property type="component" value="Chromosome"/>
</dbReference>
<gene>
    <name evidence="24" type="ORF">NITMOv2_2962</name>
</gene>
<dbReference type="Pfam" id="PF08245">
    <property type="entry name" value="Mur_ligase_M"/>
    <property type="match status" value="1"/>
</dbReference>
<dbReference type="GO" id="GO:0046872">
    <property type="term" value="F:metal ion binding"/>
    <property type="evidence" value="ECO:0007669"/>
    <property type="project" value="UniProtKB-KW"/>
</dbReference>
<dbReference type="EC" id="6.3.2.17" evidence="7"/>
<dbReference type="EMBL" id="CP011801">
    <property type="protein sequence ID" value="ALA59367.1"/>
    <property type="molecule type" value="Genomic_DNA"/>
</dbReference>
<evidence type="ECO:0000256" key="10">
    <source>
        <dbReference type="ARBA" id="ARBA00022723"/>
    </source>
</evidence>
<evidence type="ECO:0000259" key="22">
    <source>
        <dbReference type="Pfam" id="PF02875"/>
    </source>
</evidence>
<dbReference type="KEGG" id="nmv:NITMOv2_2962"/>
<evidence type="ECO:0000313" key="24">
    <source>
        <dbReference type="EMBL" id="ALA59367.1"/>
    </source>
</evidence>
<evidence type="ECO:0000256" key="17">
    <source>
        <dbReference type="ARBA" id="ARBA00032510"/>
    </source>
</evidence>
<evidence type="ECO:0000256" key="2">
    <source>
        <dbReference type="ARBA" id="ARBA00002714"/>
    </source>
</evidence>
<dbReference type="InterPro" id="IPR036565">
    <property type="entry name" value="Mur-like_cat_sf"/>
</dbReference>
<comment type="cofactor">
    <cofactor evidence="1">
        <name>Mg(2+)</name>
        <dbReference type="ChEBI" id="CHEBI:18420"/>
    </cofactor>
</comment>
<keyword evidence="9" id="KW-0436">Ligase</keyword>
<dbReference type="SUPFAM" id="SSF53244">
    <property type="entry name" value="MurD-like peptide ligases, peptide-binding domain"/>
    <property type="match status" value="1"/>
</dbReference>
<dbReference type="FunFam" id="3.40.1190.10:FF:000011">
    <property type="entry name" value="Folylpolyglutamate synthase/dihydrofolate synthase"/>
    <property type="match status" value="1"/>
</dbReference>
<feature type="domain" description="Mur ligase central" evidence="23">
    <location>
        <begin position="66"/>
        <end position="287"/>
    </location>
</feature>
<dbReference type="OrthoDB" id="9809356at2"/>
<dbReference type="Gene3D" id="3.90.190.20">
    <property type="entry name" value="Mur ligase, C-terminal domain"/>
    <property type="match status" value="1"/>
</dbReference>
<sequence length="467" mass="50628">MKPASEPRPPAAPFRSLADVQALLDSRINYELDRRVPPERIFTLERMVRCVDALGRPDRACRTIHVTGTKGKGSVSRMLAALLRATGARVGLYTSPHIEHLRERIEMDGTPVGERAFVAAFNELRPLLEGEGRALTHFELLTAAAFCAFRVEQVDWAVIEVGIGGRLDATNVILPEVCVITNVDYDHMDLLGDSLEQIASEKAGIIKSGVPVVVGVMGDGPRAVVLGRAAELHAPVFLLGQDYDAQAFVRMGYRGICSLRVDQMVWRNLTLNCPAAFMATNAAHALMAFQALCRRRLIPELTEDLVRRTLEAVTLPACCEVFPGQPTVVIDGSHNAMAAASLSAIVRTMFEGRDRVLVVGVPRDKEVGKVIAHFADGGARRAIFTRYPGTRAAPPAELASLWRRRSAAPAELIEEPEQAFARALQAAGGQGVVVVTGSIHLAGCLRPIARLRQKMTALAGATLRKFA</sequence>
<evidence type="ECO:0000256" key="11">
    <source>
        <dbReference type="ARBA" id="ARBA00022741"/>
    </source>
</evidence>
<comment type="catalytic activity">
    <reaction evidence="20">
        <text>(6R)-5,10-methylenetetrahydrofolyl-(gamma-L-Glu)(n) + L-glutamate + ATP = (6R)-5,10-methylenetetrahydrofolyl-(gamma-L-Glu)(n+1) + ADP + phosphate + H(+)</text>
        <dbReference type="Rhea" id="RHEA:51912"/>
        <dbReference type="Rhea" id="RHEA-COMP:13257"/>
        <dbReference type="Rhea" id="RHEA-COMP:13258"/>
        <dbReference type="ChEBI" id="CHEBI:15378"/>
        <dbReference type="ChEBI" id="CHEBI:29985"/>
        <dbReference type="ChEBI" id="CHEBI:30616"/>
        <dbReference type="ChEBI" id="CHEBI:43474"/>
        <dbReference type="ChEBI" id="CHEBI:136572"/>
        <dbReference type="ChEBI" id="CHEBI:456216"/>
        <dbReference type="EC" id="6.3.2.17"/>
    </reaction>
</comment>
<dbReference type="PANTHER" id="PTHR11136">
    <property type="entry name" value="FOLYLPOLYGLUTAMATE SYNTHASE-RELATED"/>
    <property type="match status" value="1"/>
</dbReference>
<dbReference type="PATRIC" id="fig|42253.5.peg.2927"/>
<dbReference type="AlphaFoldDB" id="A0A0K2GFI9"/>
<evidence type="ECO:0000256" key="7">
    <source>
        <dbReference type="ARBA" id="ARBA00013025"/>
    </source>
</evidence>
<comment type="function">
    <text evidence="2">Functions in two distinct reactions of the de novo folate biosynthetic pathway. Catalyzes the addition of a glutamate residue to dihydropteroate (7,8-dihydropteroate or H2Pte) to form dihydrofolate (7,8-dihydrofolate monoglutamate or H2Pte-Glu). Also catalyzes successive additions of L-glutamate to tetrahydrofolate or 10-formyltetrahydrofolate or 5,10-methylenetetrahydrofolate, leading to folylpolyglutamate derivatives.</text>
</comment>
<evidence type="ECO:0000256" key="21">
    <source>
        <dbReference type="ARBA" id="ARBA00049161"/>
    </source>
</evidence>
<comment type="catalytic activity">
    <reaction evidence="21">
        <text>7,8-dihydropteroate + L-glutamate + ATP = 7,8-dihydrofolate + ADP + phosphate + H(+)</text>
        <dbReference type="Rhea" id="RHEA:23584"/>
        <dbReference type="ChEBI" id="CHEBI:15378"/>
        <dbReference type="ChEBI" id="CHEBI:17839"/>
        <dbReference type="ChEBI" id="CHEBI:29985"/>
        <dbReference type="ChEBI" id="CHEBI:30616"/>
        <dbReference type="ChEBI" id="CHEBI:43474"/>
        <dbReference type="ChEBI" id="CHEBI:57451"/>
        <dbReference type="ChEBI" id="CHEBI:456216"/>
        <dbReference type="EC" id="6.3.2.12"/>
    </reaction>
</comment>
<keyword evidence="14" id="KW-0289">Folate biosynthesis</keyword>
<evidence type="ECO:0000256" key="8">
    <source>
        <dbReference type="ARBA" id="ARBA00019357"/>
    </source>
</evidence>
<evidence type="ECO:0000259" key="23">
    <source>
        <dbReference type="Pfam" id="PF08245"/>
    </source>
</evidence>
<dbReference type="InterPro" id="IPR018109">
    <property type="entry name" value="Folylpolyglutamate_synth_CS"/>
</dbReference>
<dbReference type="InterPro" id="IPR036615">
    <property type="entry name" value="Mur_ligase_C_dom_sf"/>
</dbReference>
<dbReference type="InterPro" id="IPR004101">
    <property type="entry name" value="Mur_ligase_C"/>
</dbReference>
<dbReference type="STRING" id="42253.NITMOv2_2962"/>
<dbReference type="PROSITE" id="PS01012">
    <property type="entry name" value="FOLYLPOLYGLU_SYNT_2"/>
    <property type="match status" value="1"/>
</dbReference>
<dbReference type="GO" id="GO:0004326">
    <property type="term" value="F:tetrahydrofolylpolyglutamate synthase activity"/>
    <property type="evidence" value="ECO:0007669"/>
    <property type="project" value="UniProtKB-EC"/>
</dbReference>
<dbReference type="GO" id="GO:0046656">
    <property type="term" value="P:folic acid biosynthetic process"/>
    <property type="evidence" value="ECO:0007669"/>
    <property type="project" value="UniProtKB-KW"/>
</dbReference>
<protein>
    <recommendedName>
        <fullName evidence="8">Dihydrofolate synthase/folylpolyglutamate synthase</fullName>
        <ecNumber evidence="6">6.3.2.12</ecNumber>
        <ecNumber evidence="7">6.3.2.17</ecNumber>
    </recommendedName>
    <alternativeName>
        <fullName evidence="17">Folylpoly-gamma-glutamate synthetase-dihydrofolate synthetase</fullName>
    </alternativeName>
    <alternativeName>
        <fullName evidence="15">Folylpolyglutamate synthetase</fullName>
    </alternativeName>
    <alternativeName>
        <fullName evidence="16">Tetrahydrofolylpolyglutamate synthase</fullName>
    </alternativeName>
</protein>
<feature type="domain" description="Mur ligase C-terminal" evidence="22">
    <location>
        <begin position="325"/>
        <end position="438"/>
    </location>
</feature>
<evidence type="ECO:0000256" key="20">
    <source>
        <dbReference type="ARBA" id="ARBA00049035"/>
    </source>
</evidence>
<dbReference type="RefSeq" id="WP_053380389.1">
    <property type="nucleotide sequence ID" value="NZ_CP011801.1"/>
</dbReference>
<keyword evidence="13" id="KW-0460">Magnesium</keyword>
<comment type="similarity">
    <text evidence="5">Belongs to the folylpolyglutamate synthase family.</text>
</comment>
<evidence type="ECO:0000256" key="16">
    <source>
        <dbReference type="ARBA" id="ARBA00030592"/>
    </source>
</evidence>
<dbReference type="GO" id="GO:0005524">
    <property type="term" value="F:ATP binding"/>
    <property type="evidence" value="ECO:0007669"/>
    <property type="project" value="UniProtKB-KW"/>
</dbReference>
<keyword evidence="25" id="KW-1185">Reference proteome</keyword>
<comment type="catalytic activity">
    <reaction evidence="19">
        <text>10-formyltetrahydrofolyl-(gamma-L-Glu)(n) + L-glutamate + ATP = 10-formyltetrahydrofolyl-(gamma-L-Glu)(n+1) + ADP + phosphate + H(+)</text>
        <dbReference type="Rhea" id="RHEA:51904"/>
        <dbReference type="Rhea" id="RHEA-COMP:13088"/>
        <dbReference type="Rhea" id="RHEA-COMP:14300"/>
        <dbReference type="ChEBI" id="CHEBI:15378"/>
        <dbReference type="ChEBI" id="CHEBI:29985"/>
        <dbReference type="ChEBI" id="CHEBI:30616"/>
        <dbReference type="ChEBI" id="CHEBI:43474"/>
        <dbReference type="ChEBI" id="CHEBI:134413"/>
        <dbReference type="ChEBI" id="CHEBI:456216"/>
        <dbReference type="EC" id="6.3.2.17"/>
    </reaction>
</comment>
<evidence type="ECO:0000256" key="13">
    <source>
        <dbReference type="ARBA" id="ARBA00022842"/>
    </source>
</evidence>
<dbReference type="SUPFAM" id="SSF53623">
    <property type="entry name" value="MurD-like peptide ligases, catalytic domain"/>
    <property type="match status" value="1"/>
</dbReference>
<name>A0A0K2GFI9_NITMO</name>
<dbReference type="EC" id="6.3.2.12" evidence="6"/>
<reference evidence="24 25" key="1">
    <citation type="journal article" date="2015" name="Proc. Natl. Acad. Sci. U.S.A.">
        <title>Expanded metabolic versatility of ubiquitous nitrite-oxidizing bacteria from the genus Nitrospira.</title>
        <authorList>
            <person name="Koch H."/>
            <person name="Lucker S."/>
            <person name="Albertsen M."/>
            <person name="Kitzinger K."/>
            <person name="Herbold C."/>
            <person name="Spieck E."/>
            <person name="Nielsen P.H."/>
            <person name="Wagner M."/>
            <person name="Daims H."/>
        </authorList>
    </citation>
    <scope>NUCLEOTIDE SEQUENCE [LARGE SCALE GENOMIC DNA]</scope>
    <source>
        <strain evidence="24 25">NSP M-1</strain>
    </source>
</reference>
<evidence type="ECO:0000256" key="12">
    <source>
        <dbReference type="ARBA" id="ARBA00022840"/>
    </source>
</evidence>
<comment type="catalytic activity">
    <reaction evidence="18">
        <text>(6S)-5,6,7,8-tetrahydrofolyl-(gamma-L-Glu)(n) + L-glutamate + ATP = (6S)-5,6,7,8-tetrahydrofolyl-(gamma-L-Glu)(n+1) + ADP + phosphate + H(+)</text>
        <dbReference type="Rhea" id="RHEA:10580"/>
        <dbReference type="Rhea" id="RHEA-COMP:14738"/>
        <dbReference type="Rhea" id="RHEA-COMP:14740"/>
        <dbReference type="ChEBI" id="CHEBI:15378"/>
        <dbReference type="ChEBI" id="CHEBI:29985"/>
        <dbReference type="ChEBI" id="CHEBI:30616"/>
        <dbReference type="ChEBI" id="CHEBI:43474"/>
        <dbReference type="ChEBI" id="CHEBI:141005"/>
        <dbReference type="ChEBI" id="CHEBI:456216"/>
        <dbReference type="EC" id="6.3.2.17"/>
    </reaction>
</comment>
<evidence type="ECO:0000256" key="1">
    <source>
        <dbReference type="ARBA" id="ARBA00001946"/>
    </source>
</evidence>
<evidence type="ECO:0000256" key="14">
    <source>
        <dbReference type="ARBA" id="ARBA00022909"/>
    </source>
</evidence>
<evidence type="ECO:0000256" key="19">
    <source>
        <dbReference type="ARBA" id="ARBA00047808"/>
    </source>
</evidence>
<dbReference type="Pfam" id="PF02875">
    <property type="entry name" value="Mur_ligase_C"/>
    <property type="match status" value="1"/>
</dbReference>
<keyword evidence="10" id="KW-0479">Metal-binding</keyword>
<evidence type="ECO:0000256" key="3">
    <source>
        <dbReference type="ARBA" id="ARBA00004799"/>
    </source>
</evidence>
<evidence type="ECO:0000313" key="25">
    <source>
        <dbReference type="Proteomes" id="UP000069205"/>
    </source>
</evidence>
<keyword evidence="12" id="KW-0067">ATP-binding</keyword>
<proteinExistence type="inferred from homology"/>
<evidence type="ECO:0000256" key="18">
    <source>
        <dbReference type="ARBA" id="ARBA00047493"/>
    </source>
</evidence>
<comment type="pathway">
    <text evidence="3">Cofactor biosynthesis; tetrahydrofolate biosynthesis; 7,8-dihydrofolate from 2-amino-4-hydroxy-6-hydroxymethyl-7,8-dihydropteridine diphosphate and 4-aminobenzoate: step 2/2.</text>
</comment>
<comment type="pathway">
    <text evidence="4">Cofactor biosynthesis; tetrahydrofolylpolyglutamate biosynthesis.</text>
</comment>
<evidence type="ECO:0000256" key="5">
    <source>
        <dbReference type="ARBA" id="ARBA00008276"/>
    </source>
</evidence>
<dbReference type="Gene3D" id="3.40.1190.10">
    <property type="entry name" value="Mur-like, catalytic domain"/>
    <property type="match status" value="1"/>
</dbReference>